<evidence type="ECO:0000259" key="8">
    <source>
        <dbReference type="PROSITE" id="PS50893"/>
    </source>
</evidence>
<dbReference type="PROSITE" id="PS00211">
    <property type="entry name" value="ABC_TRANSPORTER_1"/>
    <property type="match status" value="1"/>
</dbReference>
<keyword evidence="10" id="KW-0378">Hydrolase</keyword>
<evidence type="ECO:0000256" key="2">
    <source>
        <dbReference type="ARBA" id="ARBA00022692"/>
    </source>
</evidence>
<reference evidence="10" key="1">
    <citation type="submission" date="2019-08" db="EMBL/GenBank/DDBJ databases">
        <authorList>
            <person name="Kucharzyk K."/>
            <person name="Murdoch R.W."/>
            <person name="Higgins S."/>
            <person name="Loffler F."/>
        </authorList>
    </citation>
    <scope>NUCLEOTIDE SEQUENCE</scope>
</reference>
<organism evidence="10">
    <name type="scientific">bioreactor metagenome</name>
    <dbReference type="NCBI Taxonomy" id="1076179"/>
    <lineage>
        <taxon>unclassified sequences</taxon>
        <taxon>metagenomes</taxon>
        <taxon>ecological metagenomes</taxon>
    </lineage>
</organism>
<protein>
    <submittedName>
        <fullName evidence="10">Putative multidrug resistance ABC transporter ATP-binding/permease protein YheI</fullName>
        <ecNumber evidence="10">3.6.3.-</ecNumber>
    </submittedName>
</protein>
<dbReference type="PANTHER" id="PTHR24221:SF423">
    <property type="entry name" value="ABC TRANSPORTER"/>
    <property type="match status" value="1"/>
</dbReference>
<evidence type="ECO:0000313" key="10">
    <source>
        <dbReference type="EMBL" id="MPM48471.1"/>
    </source>
</evidence>
<dbReference type="InterPro" id="IPR011527">
    <property type="entry name" value="ABC1_TM_dom"/>
</dbReference>
<dbReference type="Gene3D" id="1.20.1560.10">
    <property type="entry name" value="ABC transporter type 1, transmembrane domain"/>
    <property type="match status" value="1"/>
</dbReference>
<evidence type="ECO:0000259" key="9">
    <source>
        <dbReference type="PROSITE" id="PS50929"/>
    </source>
</evidence>
<dbReference type="GO" id="GO:0005524">
    <property type="term" value="F:ATP binding"/>
    <property type="evidence" value="ECO:0007669"/>
    <property type="project" value="UniProtKB-KW"/>
</dbReference>
<dbReference type="PROSITE" id="PS50893">
    <property type="entry name" value="ABC_TRANSPORTER_2"/>
    <property type="match status" value="1"/>
</dbReference>
<evidence type="ECO:0000256" key="3">
    <source>
        <dbReference type="ARBA" id="ARBA00022741"/>
    </source>
</evidence>
<dbReference type="SUPFAM" id="SSF52540">
    <property type="entry name" value="P-loop containing nucleoside triphosphate hydrolases"/>
    <property type="match status" value="1"/>
</dbReference>
<dbReference type="Pfam" id="PF00664">
    <property type="entry name" value="ABC_membrane"/>
    <property type="match status" value="1"/>
</dbReference>
<proteinExistence type="predicted"/>
<feature type="domain" description="ABC transporter" evidence="8">
    <location>
        <begin position="208"/>
        <end position="442"/>
    </location>
</feature>
<comment type="subcellular location">
    <subcellularLocation>
        <location evidence="1">Membrane</location>
        <topology evidence="1">Multi-pass membrane protein</topology>
    </subcellularLocation>
</comment>
<dbReference type="PROSITE" id="PS50929">
    <property type="entry name" value="ABC_TM1F"/>
    <property type="match status" value="1"/>
</dbReference>
<name>A0A645A860_9ZZZZ</name>
<comment type="caution">
    <text evidence="10">The sequence shown here is derived from an EMBL/GenBank/DDBJ whole genome shotgun (WGS) entry which is preliminary data.</text>
</comment>
<evidence type="ECO:0000256" key="5">
    <source>
        <dbReference type="ARBA" id="ARBA00022989"/>
    </source>
</evidence>
<gene>
    <name evidence="10" type="primary">yheI_9</name>
    <name evidence="10" type="ORF">SDC9_95196</name>
</gene>
<dbReference type="GO" id="GO:0016887">
    <property type="term" value="F:ATP hydrolysis activity"/>
    <property type="evidence" value="ECO:0007669"/>
    <property type="project" value="InterPro"/>
</dbReference>
<keyword evidence="5 7" id="KW-1133">Transmembrane helix</keyword>
<keyword evidence="2 7" id="KW-0812">Transmembrane</keyword>
<feature type="domain" description="ABC transmembrane type-1" evidence="9">
    <location>
        <begin position="1"/>
        <end position="160"/>
    </location>
</feature>
<dbReference type="Pfam" id="PF00005">
    <property type="entry name" value="ABC_tran"/>
    <property type="match status" value="1"/>
</dbReference>
<dbReference type="CDD" id="cd07346">
    <property type="entry name" value="ABC_6TM_exporters"/>
    <property type="match status" value="1"/>
</dbReference>
<dbReference type="Gene3D" id="3.40.50.300">
    <property type="entry name" value="P-loop containing nucleotide triphosphate hydrolases"/>
    <property type="match status" value="1"/>
</dbReference>
<dbReference type="PANTHER" id="PTHR24221">
    <property type="entry name" value="ATP-BINDING CASSETTE SUB-FAMILY B"/>
    <property type="match status" value="1"/>
</dbReference>
<dbReference type="GO" id="GO:0016020">
    <property type="term" value="C:membrane"/>
    <property type="evidence" value="ECO:0007669"/>
    <property type="project" value="UniProtKB-SubCell"/>
</dbReference>
<keyword evidence="4 10" id="KW-0067">ATP-binding</keyword>
<keyword evidence="3" id="KW-0547">Nucleotide-binding</keyword>
<sequence>MYSIIAIASLLIINWRVTVYIFIPLSLVILIINIASKKIKENRKVNREIHSKVSEMVGDTTKLVQTIKVSGGETSVLRHYEKLNNLRLNAILKDTLFDSSLQAILGGTVYIGTGVMMLVVARTMMEGRFPIGDFSMFVIYLETLASCVDRIVELVALIKQAEVSYDRIIQVVGENNESNLTSYCELSAFKPLEKFESDIAKVTPLKELKVINLTYGHDDKNGIEDVSFTLRPGEVLAIAGAVGSGKSTLLNLLTGVVPKDSGEILWNGVEMKNEKEFLQPPNVAYTPQLAKIFSETIGENLLLGKEASDNRIREALYYAVFEEEVFQMDQGLLTEAGSYGSRLSGGQRQRLALARMFIHHAQIYVMDDSSSALDGETEREFWNRFEENINNKNFGCIIASNKKQILQRADKVIFMKNGHVEGCGKAEELLENCKEFASIYSV</sequence>
<dbReference type="InterPro" id="IPR003439">
    <property type="entry name" value="ABC_transporter-like_ATP-bd"/>
</dbReference>
<dbReference type="AlphaFoldDB" id="A0A645A860"/>
<keyword evidence="6 7" id="KW-0472">Membrane</keyword>
<evidence type="ECO:0000256" key="4">
    <source>
        <dbReference type="ARBA" id="ARBA00022840"/>
    </source>
</evidence>
<dbReference type="EMBL" id="VSSQ01012112">
    <property type="protein sequence ID" value="MPM48471.1"/>
    <property type="molecule type" value="Genomic_DNA"/>
</dbReference>
<feature type="transmembrane region" description="Helical" evidence="7">
    <location>
        <begin position="12"/>
        <end position="35"/>
    </location>
</feature>
<feature type="transmembrane region" description="Helical" evidence="7">
    <location>
        <begin position="103"/>
        <end position="125"/>
    </location>
</feature>
<evidence type="ECO:0000256" key="1">
    <source>
        <dbReference type="ARBA" id="ARBA00004141"/>
    </source>
</evidence>
<dbReference type="InterPro" id="IPR017871">
    <property type="entry name" value="ABC_transporter-like_CS"/>
</dbReference>
<evidence type="ECO:0000256" key="6">
    <source>
        <dbReference type="ARBA" id="ARBA00023136"/>
    </source>
</evidence>
<dbReference type="GO" id="GO:0140359">
    <property type="term" value="F:ABC-type transporter activity"/>
    <property type="evidence" value="ECO:0007669"/>
    <property type="project" value="InterPro"/>
</dbReference>
<dbReference type="SUPFAM" id="SSF90123">
    <property type="entry name" value="ABC transporter transmembrane region"/>
    <property type="match status" value="1"/>
</dbReference>
<evidence type="ECO:0000256" key="7">
    <source>
        <dbReference type="SAM" id="Phobius"/>
    </source>
</evidence>
<dbReference type="InterPro" id="IPR036640">
    <property type="entry name" value="ABC1_TM_sf"/>
</dbReference>
<dbReference type="SMART" id="SM00382">
    <property type="entry name" value="AAA"/>
    <property type="match status" value="1"/>
</dbReference>
<dbReference type="InterPro" id="IPR039421">
    <property type="entry name" value="Type_1_exporter"/>
</dbReference>
<accession>A0A645A860</accession>
<dbReference type="InterPro" id="IPR003593">
    <property type="entry name" value="AAA+_ATPase"/>
</dbReference>
<dbReference type="EC" id="3.6.3.-" evidence="10"/>
<dbReference type="CDD" id="cd03228">
    <property type="entry name" value="ABCC_MRP_Like"/>
    <property type="match status" value="1"/>
</dbReference>
<dbReference type="InterPro" id="IPR027417">
    <property type="entry name" value="P-loop_NTPase"/>
</dbReference>